<dbReference type="Pfam" id="PF12833">
    <property type="entry name" value="HTH_18"/>
    <property type="match status" value="1"/>
</dbReference>
<comment type="caution">
    <text evidence="5">The sequence shown here is derived from an EMBL/GenBank/DDBJ whole genome shotgun (WGS) entry which is preliminary data.</text>
</comment>
<reference evidence="5" key="1">
    <citation type="journal article" date="2014" name="Int. J. Syst. Evol. Microbiol.">
        <title>Complete genome sequence of Corynebacterium casei LMG S-19264T (=DSM 44701T), isolated from a smear-ripened cheese.</title>
        <authorList>
            <consortium name="US DOE Joint Genome Institute (JGI-PGF)"/>
            <person name="Walter F."/>
            <person name="Albersmeier A."/>
            <person name="Kalinowski J."/>
            <person name="Ruckert C."/>
        </authorList>
    </citation>
    <scope>NUCLEOTIDE SEQUENCE</scope>
    <source>
        <strain evidence="5">CGMCC 1.12919</strain>
    </source>
</reference>
<dbReference type="Pfam" id="PF14525">
    <property type="entry name" value="AraC_binding_2"/>
    <property type="match status" value="1"/>
</dbReference>
<dbReference type="InterPro" id="IPR018060">
    <property type="entry name" value="HTH_AraC"/>
</dbReference>
<dbReference type="PROSITE" id="PS00041">
    <property type="entry name" value="HTH_ARAC_FAMILY_1"/>
    <property type="match status" value="1"/>
</dbReference>
<dbReference type="SMART" id="SM00342">
    <property type="entry name" value="HTH_ARAC"/>
    <property type="match status" value="1"/>
</dbReference>
<dbReference type="Proteomes" id="UP000637002">
    <property type="component" value="Unassembled WGS sequence"/>
</dbReference>
<dbReference type="PANTHER" id="PTHR46796:SF6">
    <property type="entry name" value="ARAC SUBFAMILY"/>
    <property type="match status" value="1"/>
</dbReference>
<protein>
    <recommendedName>
        <fullName evidence="4">HTH araC/xylS-type domain-containing protein</fullName>
    </recommendedName>
</protein>
<organism evidence="5 6">
    <name type="scientific">Chelatococcus reniformis</name>
    <dbReference type="NCBI Taxonomy" id="1494448"/>
    <lineage>
        <taxon>Bacteria</taxon>
        <taxon>Pseudomonadati</taxon>
        <taxon>Pseudomonadota</taxon>
        <taxon>Alphaproteobacteria</taxon>
        <taxon>Hyphomicrobiales</taxon>
        <taxon>Chelatococcaceae</taxon>
        <taxon>Chelatococcus</taxon>
    </lineage>
</organism>
<feature type="domain" description="HTH araC/xylS-type" evidence="4">
    <location>
        <begin position="213"/>
        <end position="311"/>
    </location>
</feature>
<keyword evidence="1" id="KW-0805">Transcription regulation</keyword>
<dbReference type="InterPro" id="IPR018062">
    <property type="entry name" value="HTH_AraC-typ_CS"/>
</dbReference>
<keyword evidence="3" id="KW-0804">Transcription</keyword>
<keyword evidence="2" id="KW-0238">DNA-binding</keyword>
<evidence type="ECO:0000256" key="2">
    <source>
        <dbReference type="ARBA" id="ARBA00023125"/>
    </source>
</evidence>
<dbReference type="PANTHER" id="PTHR46796">
    <property type="entry name" value="HTH-TYPE TRANSCRIPTIONAL ACTIVATOR RHAS-RELATED"/>
    <property type="match status" value="1"/>
</dbReference>
<evidence type="ECO:0000259" key="4">
    <source>
        <dbReference type="PROSITE" id="PS01124"/>
    </source>
</evidence>
<dbReference type="InterPro" id="IPR050204">
    <property type="entry name" value="AraC_XylS_family_regulators"/>
</dbReference>
<reference evidence="5" key="2">
    <citation type="submission" date="2020-09" db="EMBL/GenBank/DDBJ databases">
        <authorList>
            <person name="Sun Q."/>
            <person name="Zhou Y."/>
        </authorList>
    </citation>
    <scope>NUCLEOTIDE SEQUENCE</scope>
    <source>
        <strain evidence="5">CGMCC 1.12919</strain>
    </source>
</reference>
<evidence type="ECO:0000313" key="6">
    <source>
        <dbReference type="Proteomes" id="UP000637002"/>
    </source>
</evidence>
<dbReference type="Gene3D" id="1.10.10.60">
    <property type="entry name" value="Homeodomain-like"/>
    <property type="match status" value="1"/>
</dbReference>
<sequence length="339" mass="37206">MLDELLLTTDGVEPRLRNEVWRAITQPVFETTLHPDGRDTVLRGSVRSRPLGSLLIGRTSFNAQRYRRDRRVIAQGGLDHYLVQLLVAGSLHGDCDGRPVAAAPGDIFVLDLARPLLTHVSSGSRMTVVLPRQQVDKAAGGRSLHGLVLDARSPMTQVLADFIVSLSSMAAELDREDALAIEEAAIELIASGLARHAPPGLAADPALLPVLRRHVLAFVDAHLADPGLGPAELMRRFRISRAHLYRMFAAEGGVARLVRERRLDAACRELLRGRRRPITDIALSLGFSSSSQLLRAFRARFAMTPSEARREGMALALAGQPLVDLQEHFAAYAQRLRDR</sequence>
<dbReference type="InterPro" id="IPR009057">
    <property type="entry name" value="Homeodomain-like_sf"/>
</dbReference>
<dbReference type="AlphaFoldDB" id="A0A916TZN7"/>
<dbReference type="EMBL" id="BMGG01000002">
    <property type="protein sequence ID" value="GGC53287.1"/>
    <property type="molecule type" value="Genomic_DNA"/>
</dbReference>
<evidence type="ECO:0000313" key="5">
    <source>
        <dbReference type="EMBL" id="GGC53287.1"/>
    </source>
</evidence>
<dbReference type="PROSITE" id="PS01124">
    <property type="entry name" value="HTH_ARAC_FAMILY_2"/>
    <property type="match status" value="1"/>
</dbReference>
<keyword evidence="6" id="KW-1185">Reference proteome</keyword>
<dbReference type="InterPro" id="IPR035418">
    <property type="entry name" value="AraC-bd_2"/>
</dbReference>
<evidence type="ECO:0000256" key="1">
    <source>
        <dbReference type="ARBA" id="ARBA00023015"/>
    </source>
</evidence>
<dbReference type="GO" id="GO:0003700">
    <property type="term" value="F:DNA-binding transcription factor activity"/>
    <property type="evidence" value="ECO:0007669"/>
    <property type="project" value="InterPro"/>
</dbReference>
<dbReference type="GO" id="GO:0043565">
    <property type="term" value="F:sequence-specific DNA binding"/>
    <property type="evidence" value="ECO:0007669"/>
    <property type="project" value="InterPro"/>
</dbReference>
<accession>A0A916TZN7</accession>
<evidence type="ECO:0000256" key="3">
    <source>
        <dbReference type="ARBA" id="ARBA00023163"/>
    </source>
</evidence>
<gene>
    <name evidence="5" type="ORF">GCM10010994_10430</name>
</gene>
<dbReference type="SUPFAM" id="SSF46689">
    <property type="entry name" value="Homeodomain-like"/>
    <property type="match status" value="1"/>
</dbReference>
<name>A0A916TZN7_9HYPH</name>
<proteinExistence type="predicted"/>